<dbReference type="PANTHER" id="PTHR45918">
    <property type="entry name" value="ALPHA-1,3/1,6-MANNOSYLTRANSFERASE ALG2"/>
    <property type="match status" value="1"/>
</dbReference>
<evidence type="ECO:0000256" key="5">
    <source>
        <dbReference type="ARBA" id="ARBA00022679"/>
    </source>
</evidence>
<evidence type="ECO:0000313" key="16">
    <source>
        <dbReference type="EMBL" id="KAG5653372.1"/>
    </source>
</evidence>
<dbReference type="GO" id="GO:0102704">
    <property type="term" value="F:GDP-Man:Man(2)GlcNAc(2)-PP-Dol alpha-1,6-mannosyltransferase activity"/>
    <property type="evidence" value="ECO:0007669"/>
    <property type="project" value="UniProtKB-UniRule"/>
</dbReference>
<evidence type="ECO:0000256" key="10">
    <source>
        <dbReference type="ARBA" id="ARBA00045103"/>
    </source>
</evidence>
<dbReference type="InterPro" id="IPR001296">
    <property type="entry name" value="Glyco_trans_1"/>
</dbReference>
<proteinExistence type="inferred from homology"/>
<evidence type="ECO:0000256" key="4">
    <source>
        <dbReference type="ARBA" id="ARBA00022676"/>
    </source>
</evidence>
<feature type="transmembrane region" description="Helical" evidence="12">
    <location>
        <begin position="555"/>
        <end position="576"/>
    </location>
</feature>
<reference evidence="16" key="2">
    <citation type="submission" date="2021-10" db="EMBL/GenBank/DDBJ databases">
        <title>Phylogenomics reveals ancestral predisposition of the termite-cultivated fungus Termitomyces towards a domesticated lifestyle.</title>
        <authorList>
            <person name="Auxier B."/>
            <person name="Grum-Grzhimaylo A."/>
            <person name="Cardenas M.E."/>
            <person name="Lodge J.D."/>
            <person name="Laessoe T."/>
            <person name="Pedersen O."/>
            <person name="Smith M.E."/>
            <person name="Kuyper T.W."/>
            <person name="Franco-Molano E.A."/>
            <person name="Baroni T.J."/>
            <person name="Aanen D.K."/>
        </authorList>
    </citation>
    <scope>NUCLEOTIDE SEQUENCE</scope>
    <source>
        <strain evidence="16">D49</strain>
    </source>
</reference>
<evidence type="ECO:0000256" key="12">
    <source>
        <dbReference type="RuleBase" id="RU367136"/>
    </source>
</evidence>
<evidence type="ECO:0000256" key="6">
    <source>
        <dbReference type="ARBA" id="ARBA00022692"/>
    </source>
</evidence>
<dbReference type="AlphaFoldDB" id="A0A9P7GMG7"/>
<comment type="catalytic activity">
    <reaction evidence="11 12">
        <text>an alpha-D-Man-(1-&gt;3)-beta-D-Man-(1-&gt;4)-beta-D-GlcNAc-(1-&gt;4)-alpha-D-GlcNAc-diphospho-di-trans,poly-cis-dolichol + GDP-alpha-D-mannose = an alpha-D-Man-(1-&gt;3)-[alpha-D-Man-(1-&gt;6)]-beta-D-Man-(1-&gt;4)-beta-D-GlcNAc-(1-&gt;4)-alpha-D-GlcNAc-diphospho-di-trans,poly-cis-dolichol + GDP + H(+)</text>
        <dbReference type="Rhea" id="RHEA:29519"/>
        <dbReference type="Rhea" id="RHEA-COMP:19513"/>
        <dbReference type="Rhea" id="RHEA-COMP:19515"/>
        <dbReference type="ChEBI" id="CHEBI:15378"/>
        <dbReference type="ChEBI" id="CHEBI:57527"/>
        <dbReference type="ChEBI" id="CHEBI:58189"/>
        <dbReference type="ChEBI" id="CHEBI:132510"/>
        <dbReference type="ChEBI" id="CHEBI:132511"/>
        <dbReference type="EC" id="2.4.1.257"/>
    </reaction>
    <physiologicalReaction direction="left-to-right" evidence="11 12">
        <dbReference type="Rhea" id="RHEA:29520"/>
    </physiologicalReaction>
</comment>
<dbReference type="OrthoDB" id="448893at2759"/>
<dbReference type="EC" id="2.4.1.257" evidence="12"/>
<dbReference type="EC" id="2.4.1.132" evidence="12"/>
<dbReference type="InterPro" id="IPR028098">
    <property type="entry name" value="Glyco_trans_4-like_N"/>
</dbReference>
<dbReference type="SUPFAM" id="SSF53756">
    <property type="entry name" value="UDP-Glycosyltransferase/glycogen phosphorylase"/>
    <property type="match status" value="1"/>
</dbReference>
<dbReference type="Proteomes" id="UP000717328">
    <property type="component" value="Unassembled WGS sequence"/>
</dbReference>
<dbReference type="InterPro" id="IPR027054">
    <property type="entry name" value="ALG2"/>
</dbReference>
<name>A0A9P7GMG7_9AGAR</name>
<evidence type="ECO:0000259" key="15">
    <source>
        <dbReference type="Pfam" id="PF13439"/>
    </source>
</evidence>
<feature type="region of interest" description="Disordered" evidence="13">
    <location>
        <begin position="465"/>
        <end position="486"/>
    </location>
</feature>
<comment type="similarity">
    <text evidence="12">Belongs to the glycosyltransferase group 1 family.</text>
</comment>
<comment type="catalytic activity">
    <reaction evidence="10 12">
        <text>a beta-D-Man-(1-&gt;4)-beta-D-GlcNAc-(1-&gt;4)-alpha-D-GlcNAc-diphospho-di-trans,poly-cis-dolichol + GDP-alpha-D-mannose = an alpha-D-Man-(1-&gt;3)-beta-D-Man-(1-&gt;4)-beta-D-GlcNAc-(1-&gt;4)-alpha-D-GlcNAc-diphospho-di-trans,poly-cis-dolichol + GDP + H(+)</text>
        <dbReference type="Rhea" id="RHEA:29515"/>
        <dbReference type="Rhea" id="RHEA-COMP:19511"/>
        <dbReference type="Rhea" id="RHEA-COMP:19513"/>
        <dbReference type="ChEBI" id="CHEBI:15378"/>
        <dbReference type="ChEBI" id="CHEBI:57527"/>
        <dbReference type="ChEBI" id="CHEBI:58189"/>
        <dbReference type="ChEBI" id="CHEBI:58472"/>
        <dbReference type="ChEBI" id="CHEBI:132510"/>
        <dbReference type="EC" id="2.4.1.132"/>
    </reaction>
    <physiologicalReaction direction="left-to-right" evidence="10 12">
        <dbReference type="Rhea" id="RHEA:29516"/>
    </physiologicalReaction>
</comment>
<evidence type="ECO:0000256" key="1">
    <source>
        <dbReference type="ARBA" id="ARBA00003142"/>
    </source>
</evidence>
<comment type="function">
    <text evidence="1 12">Mannosylates Man(2)GlcNAc(2)-dolichol diphosphate and Man(1)GlcNAc(2)-dolichol diphosphate to form Man(3)GlcNAc(2)-dolichol diphosphate.</text>
</comment>
<dbReference type="GO" id="GO:0005789">
    <property type="term" value="C:endoplasmic reticulum membrane"/>
    <property type="evidence" value="ECO:0007669"/>
    <property type="project" value="UniProtKB-SubCell"/>
</dbReference>
<comment type="pathway">
    <text evidence="3 12">Protein modification; protein glycosylation.</text>
</comment>
<evidence type="ECO:0000256" key="2">
    <source>
        <dbReference type="ARBA" id="ARBA00004586"/>
    </source>
</evidence>
<keyword evidence="4 12" id="KW-0328">Glycosyltransferase</keyword>
<dbReference type="GO" id="GO:0004378">
    <property type="term" value="F:GDP-Man:Man(1)GlcNAc(2)-PP-Dol alpha-1,3-mannosyltransferase activity"/>
    <property type="evidence" value="ECO:0007669"/>
    <property type="project" value="UniProtKB-UniRule"/>
</dbReference>
<feature type="domain" description="Glycosyltransferase subfamily 4-like N-terminal" evidence="15">
    <location>
        <begin position="66"/>
        <end position="256"/>
    </location>
</feature>
<accession>A0A9P7GMG7</accession>
<feature type="domain" description="Glycosyl transferase family 1" evidence="14">
    <location>
        <begin position="414"/>
        <end position="453"/>
    </location>
</feature>
<sequence length="579" mass="62854">MKSSSDISCFGVRDGLIKIASTVAARPALPPPNHDDLPPNSVHPPGPWNRCITLFIALASAELSTGGAERLVVDAALGLQARGHKVEIYTSHHDPNHCFEETKDGSLNVNHIKPPAYLPPSLGGKLHVLLAHARQLSLAMHLYRSGRVDDIDVFFVDQVSTCIPLLRVLTGKPVVFYCHFPDKLLARGTYAVGGARKGTSFLKRVYRYPMDWLEETTTRQADIILANSQFTARVSKEHFKSIKQTMRVVYPGINISAYEGEVDYTDPDTNAILSDTPTLLSLNRFEAKKNAALAIQAFAKLKASSKLDKIRLVIAGTISSSTFLPEYPPSTPTGGYDPRLEDNVRTLSSLTDLATSLSLTYTLTAPASALHTLPTFPTLRNTAPAPAPPQPDILFLLNFTTPQRTALLTRPSIRALLYTPANEHFGIVPVEAMACGLPVLACDSGGPTESVVDPAFAVPVLRSTSTSIPQEQEDQDQEHTRTGWLRPPTPDTWALALHDIVSLSEAQRAVLAVRARARARAVFGMEAMARGVEAALREAVGRGEVPVPVWADRGVWNWGAMLVGVVVAYLVGPWMFGSA</sequence>
<dbReference type="EMBL" id="JABCKI010000057">
    <property type="protein sequence ID" value="KAG5653372.1"/>
    <property type="molecule type" value="Genomic_DNA"/>
</dbReference>
<dbReference type="Gene3D" id="3.40.50.2000">
    <property type="entry name" value="Glycogen Phosphorylase B"/>
    <property type="match status" value="2"/>
</dbReference>
<organism evidence="16 17">
    <name type="scientific">Sphagnurus paluster</name>
    <dbReference type="NCBI Taxonomy" id="117069"/>
    <lineage>
        <taxon>Eukaryota</taxon>
        <taxon>Fungi</taxon>
        <taxon>Dikarya</taxon>
        <taxon>Basidiomycota</taxon>
        <taxon>Agaricomycotina</taxon>
        <taxon>Agaricomycetes</taxon>
        <taxon>Agaricomycetidae</taxon>
        <taxon>Agaricales</taxon>
        <taxon>Tricholomatineae</taxon>
        <taxon>Lyophyllaceae</taxon>
        <taxon>Sphagnurus</taxon>
    </lineage>
</organism>
<dbReference type="Pfam" id="PF00534">
    <property type="entry name" value="Glycos_transf_1"/>
    <property type="match status" value="2"/>
</dbReference>
<keyword evidence="7 12" id="KW-0256">Endoplasmic reticulum</keyword>
<evidence type="ECO:0000256" key="8">
    <source>
        <dbReference type="ARBA" id="ARBA00022989"/>
    </source>
</evidence>
<evidence type="ECO:0000256" key="13">
    <source>
        <dbReference type="SAM" id="MobiDB-lite"/>
    </source>
</evidence>
<feature type="domain" description="Glycosyl transferase family 1" evidence="14">
    <location>
        <begin position="270"/>
        <end position="317"/>
    </location>
</feature>
<comment type="subcellular location">
    <subcellularLocation>
        <location evidence="2 12">Endoplasmic reticulum membrane</location>
    </subcellularLocation>
</comment>
<dbReference type="Pfam" id="PF13439">
    <property type="entry name" value="Glyco_transf_4"/>
    <property type="match status" value="1"/>
</dbReference>
<keyword evidence="8 12" id="KW-1133">Transmembrane helix</keyword>
<gene>
    <name evidence="16" type="ORF">H0H81_000873</name>
</gene>
<keyword evidence="9 12" id="KW-0472">Membrane</keyword>
<evidence type="ECO:0000256" key="7">
    <source>
        <dbReference type="ARBA" id="ARBA00022824"/>
    </source>
</evidence>
<evidence type="ECO:0000313" key="17">
    <source>
        <dbReference type="Proteomes" id="UP000717328"/>
    </source>
</evidence>
<evidence type="ECO:0000256" key="3">
    <source>
        <dbReference type="ARBA" id="ARBA00004922"/>
    </source>
</evidence>
<reference evidence="16" key="1">
    <citation type="submission" date="2021-02" db="EMBL/GenBank/DDBJ databases">
        <authorList>
            <person name="Nieuwenhuis M."/>
            <person name="Van De Peppel L.J.J."/>
        </authorList>
    </citation>
    <scope>NUCLEOTIDE SEQUENCE</scope>
    <source>
        <strain evidence="16">D49</strain>
    </source>
</reference>
<keyword evidence="6 12" id="KW-0812">Transmembrane</keyword>
<keyword evidence="5 12" id="KW-0808">Transferase</keyword>
<dbReference type="PANTHER" id="PTHR45918:SF1">
    <property type="entry name" value="ALPHA-1,3_1,6-MANNOSYLTRANSFERASE ALG2"/>
    <property type="match status" value="1"/>
</dbReference>
<evidence type="ECO:0000259" key="14">
    <source>
        <dbReference type="Pfam" id="PF00534"/>
    </source>
</evidence>
<keyword evidence="17" id="KW-1185">Reference proteome</keyword>
<comment type="caution">
    <text evidence="16">The sequence shown here is derived from an EMBL/GenBank/DDBJ whole genome shotgun (WGS) entry which is preliminary data.</text>
</comment>
<protein>
    <recommendedName>
        <fullName evidence="12">Alpha-1,3/1,6-mannosyltransferase ALG2</fullName>
        <ecNumber evidence="12">2.4.1.132</ecNumber>
        <ecNumber evidence="12">2.4.1.257</ecNumber>
    </recommendedName>
    <alternativeName>
        <fullName evidence="12">GDP-Man:Man(1)GlcNAc(2)-PP-Dol alpha-1,3-mannosyltransferase</fullName>
    </alternativeName>
</protein>
<evidence type="ECO:0000256" key="11">
    <source>
        <dbReference type="ARBA" id="ARBA00045104"/>
    </source>
</evidence>
<evidence type="ECO:0000256" key="9">
    <source>
        <dbReference type="ARBA" id="ARBA00023136"/>
    </source>
</evidence>